<accession>A0A5J4KK59</accession>
<feature type="domain" description="HTH luxR-type" evidence="4">
    <location>
        <begin position="837"/>
        <end position="902"/>
    </location>
</feature>
<dbReference type="InterPro" id="IPR041617">
    <property type="entry name" value="TPR_MalT"/>
</dbReference>
<dbReference type="Gene3D" id="1.10.10.10">
    <property type="entry name" value="Winged helix-like DNA-binding domain superfamily/Winged helix DNA-binding domain"/>
    <property type="match status" value="1"/>
</dbReference>
<dbReference type="SUPFAM" id="SSF46894">
    <property type="entry name" value="C-terminal effector domain of the bipartite response regulators"/>
    <property type="match status" value="1"/>
</dbReference>
<keyword evidence="1" id="KW-0805">Transcription regulation</keyword>
<keyword evidence="6" id="KW-1185">Reference proteome</keyword>
<keyword evidence="3" id="KW-0804">Transcription</keyword>
<dbReference type="Gene3D" id="3.40.50.300">
    <property type="entry name" value="P-loop containing nucleotide triphosphate hydrolases"/>
    <property type="match status" value="1"/>
</dbReference>
<organism evidence="5 6">
    <name type="scientific">Dictyobacter vulcani</name>
    <dbReference type="NCBI Taxonomy" id="2607529"/>
    <lineage>
        <taxon>Bacteria</taxon>
        <taxon>Bacillati</taxon>
        <taxon>Chloroflexota</taxon>
        <taxon>Ktedonobacteria</taxon>
        <taxon>Ktedonobacterales</taxon>
        <taxon>Dictyobacteraceae</taxon>
        <taxon>Dictyobacter</taxon>
    </lineage>
</organism>
<name>A0A5J4KK59_9CHLR</name>
<evidence type="ECO:0000256" key="3">
    <source>
        <dbReference type="ARBA" id="ARBA00023163"/>
    </source>
</evidence>
<dbReference type="GO" id="GO:0003677">
    <property type="term" value="F:DNA binding"/>
    <property type="evidence" value="ECO:0007669"/>
    <property type="project" value="UniProtKB-KW"/>
</dbReference>
<dbReference type="InterPro" id="IPR027417">
    <property type="entry name" value="P-loop_NTPase"/>
</dbReference>
<evidence type="ECO:0000259" key="4">
    <source>
        <dbReference type="PROSITE" id="PS50043"/>
    </source>
</evidence>
<dbReference type="SUPFAM" id="SSF48452">
    <property type="entry name" value="TPR-like"/>
    <property type="match status" value="1"/>
</dbReference>
<evidence type="ECO:0000313" key="5">
    <source>
        <dbReference type="EMBL" id="GER88153.1"/>
    </source>
</evidence>
<evidence type="ECO:0000256" key="1">
    <source>
        <dbReference type="ARBA" id="ARBA00023015"/>
    </source>
</evidence>
<dbReference type="CDD" id="cd06170">
    <property type="entry name" value="LuxR_C_like"/>
    <property type="match status" value="1"/>
</dbReference>
<reference evidence="5 6" key="1">
    <citation type="submission" date="2019-10" db="EMBL/GenBank/DDBJ databases">
        <title>Dictyobacter vulcani sp. nov., within the class Ktedonobacteria, isolated from soil of volcanic Mt. Zao.</title>
        <authorList>
            <person name="Zheng Y."/>
            <person name="Wang C.M."/>
            <person name="Sakai Y."/>
            <person name="Abe K."/>
            <person name="Yokota A."/>
            <person name="Yabe S."/>
        </authorList>
    </citation>
    <scope>NUCLEOTIDE SEQUENCE [LARGE SCALE GENOMIC DNA]</scope>
    <source>
        <strain evidence="5 6">W12</strain>
    </source>
</reference>
<evidence type="ECO:0000313" key="6">
    <source>
        <dbReference type="Proteomes" id="UP000326912"/>
    </source>
</evidence>
<dbReference type="AlphaFoldDB" id="A0A5J4KK59"/>
<dbReference type="SMART" id="SM00421">
    <property type="entry name" value="HTH_LUXR"/>
    <property type="match status" value="1"/>
</dbReference>
<dbReference type="SUPFAM" id="SSF52540">
    <property type="entry name" value="P-loop containing nucleoside triphosphate hydrolases"/>
    <property type="match status" value="1"/>
</dbReference>
<dbReference type="PROSITE" id="PS50043">
    <property type="entry name" value="HTH_LUXR_2"/>
    <property type="match status" value="1"/>
</dbReference>
<sequence length="906" mass="103692">MDLDLNKQLLLATKLAIPPNYAPLIIPRLRLSCKLERGIHHPVTLISAPAGSGKTTLLNTWLQEYPANVAWLSLSNEDNDLQRFWRYCLAALAGIDRQLVQQASMLLDASVAIEEVLAALINAMVAYDRELLLALDDYQALQLPAIHQSVTFFIEHLPAHVHLFISTRVEPPLPLNRWRVRGQLLEIGLADLCFTVEESREFLVHAMHLQLKPAELTTLIQETEGWITGLRLMALSVQNKPAGEMSMDYHGRSCGINRDIAHYLTEEVLTTVPEDVLEFLLLTSILTRLQADLCNVVTGQSNGQQMLEWLEQANIFMYPIEEEGVWHRYHPLLAALLRQRSGQKYPERISELHMRASQWYEQKSMVYEAIEHALAGKAFERAADLLEAHAWPLWLRGHIPFLLDWLLKLQDQIALEQRPVLACLFAFIYLHSGKWRQYEQMLAIVQRNWRGKQDIDLQVGVLDLQAYHAICLGECEQSLYYTRQALEYSQHKPLQASFSHVLHGIAKLQDGDLQQAQLHFMMGKRSGIQSHRTLAVASALFYQGRSKVLQGKLHEALDLYQQCISICGEGLVWLNMQAHLQLGQIYLEWNELAQAEEYLDSAMCPGQRLGENALALIEANILAARLAWAHNNPEKALWLLEQAENRVAQLDNPHCALAEISFVRIHYWLLQGKYDLAKQWIEEHYPINMPVKGQLEQEYRGMMRARLLLAQAHPEEALTLLQKLLTTIQAQERTGSELQVEVLMVQAYDAMKDSRRSRQTLEQMLLQAEPGGYRRLFLEADQTMMTLLSDLYQRQQKRYSGDIPPHVLSYIHTLLLDFGCDVEPRDWCSWQKRAQRAQASLEQLSERELEVLKLIAEGHSNQEIARTLVVAESTIKTHLNNIYSKLNVNSRLQALTKAHTVGLLAF</sequence>
<dbReference type="Pfam" id="PF00196">
    <property type="entry name" value="GerE"/>
    <property type="match status" value="1"/>
</dbReference>
<dbReference type="PANTHER" id="PTHR44688">
    <property type="entry name" value="DNA-BINDING TRANSCRIPTIONAL ACTIVATOR DEVR_DOSR"/>
    <property type="match status" value="1"/>
</dbReference>
<keyword evidence="2" id="KW-0238">DNA-binding</keyword>
<protein>
    <submittedName>
        <fullName evidence="5">Helix-turn-helix transcriptional regulator</fullName>
    </submittedName>
</protein>
<dbReference type="PANTHER" id="PTHR44688:SF25">
    <property type="entry name" value="HTH LUXR-TYPE DOMAIN-CONTAINING PROTEIN"/>
    <property type="match status" value="1"/>
</dbReference>
<dbReference type="PRINTS" id="PR00038">
    <property type="entry name" value="HTHLUXR"/>
</dbReference>
<dbReference type="InterPro" id="IPR000792">
    <property type="entry name" value="Tscrpt_reg_LuxR_C"/>
</dbReference>
<dbReference type="InterPro" id="IPR059106">
    <property type="entry name" value="WHD_MalT"/>
</dbReference>
<dbReference type="EMBL" id="BKZW01000001">
    <property type="protein sequence ID" value="GER88153.1"/>
    <property type="molecule type" value="Genomic_DNA"/>
</dbReference>
<comment type="caution">
    <text evidence="5">The sequence shown here is derived from an EMBL/GenBank/DDBJ whole genome shotgun (WGS) entry which is preliminary data.</text>
</comment>
<dbReference type="Proteomes" id="UP000326912">
    <property type="component" value="Unassembled WGS sequence"/>
</dbReference>
<dbReference type="SMART" id="SM00382">
    <property type="entry name" value="AAA"/>
    <property type="match status" value="1"/>
</dbReference>
<dbReference type="GO" id="GO:0006355">
    <property type="term" value="P:regulation of DNA-templated transcription"/>
    <property type="evidence" value="ECO:0007669"/>
    <property type="project" value="InterPro"/>
</dbReference>
<dbReference type="PROSITE" id="PS00622">
    <property type="entry name" value="HTH_LUXR_1"/>
    <property type="match status" value="1"/>
</dbReference>
<dbReference type="InterPro" id="IPR036388">
    <property type="entry name" value="WH-like_DNA-bd_sf"/>
</dbReference>
<dbReference type="InterPro" id="IPR003593">
    <property type="entry name" value="AAA+_ATPase"/>
</dbReference>
<dbReference type="InterPro" id="IPR011990">
    <property type="entry name" value="TPR-like_helical_dom_sf"/>
</dbReference>
<proteinExistence type="predicted"/>
<evidence type="ECO:0000256" key="2">
    <source>
        <dbReference type="ARBA" id="ARBA00023125"/>
    </source>
</evidence>
<dbReference type="InterPro" id="IPR016032">
    <property type="entry name" value="Sig_transdc_resp-reg_C-effctor"/>
</dbReference>
<dbReference type="Pfam" id="PF25873">
    <property type="entry name" value="WHD_MalT"/>
    <property type="match status" value="1"/>
</dbReference>
<dbReference type="Pfam" id="PF17874">
    <property type="entry name" value="TPR_MalT"/>
    <property type="match status" value="1"/>
</dbReference>
<dbReference type="Gene3D" id="1.25.40.10">
    <property type="entry name" value="Tetratricopeptide repeat domain"/>
    <property type="match status" value="1"/>
</dbReference>
<gene>
    <name evidence="5" type="primary">malT_1</name>
    <name evidence="5" type="ORF">KDW_23150</name>
</gene>
<dbReference type="RefSeq" id="WP_162005150.1">
    <property type="nucleotide sequence ID" value="NZ_BKZW01000001.1"/>
</dbReference>